<name>A0A919PTW0_9ACTN</name>
<proteinExistence type="predicted"/>
<accession>A0A919PTW0</accession>
<evidence type="ECO:0000259" key="2">
    <source>
        <dbReference type="Pfam" id="PF03537"/>
    </source>
</evidence>
<dbReference type="InterPro" id="IPR013785">
    <property type="entry name" value="Aldolase_TIM"/>
</dbReference>
<dbReference type="Proteomes" id="UP000660611">
    <property type="component" value="Unassembled WGS sequence"/>
</dbReference>
<feature type="signal peptide" evidence="1">
    <location>
        <begin position="1"/>
        <end position="27"/>
    </location>
</feature>
<dbReference type="EMBL" id="BONQ01000128">
    <property type="protein sequence ID" value="GIG50122.1"/>
    <property type="molecule type" value="Genomic_DNA"/>
</dbReference>
<dbReference type="PANTHER" id="PTHR35273">
    <property type="entry name" value="ALPHA-1,4 POLYGALACTOSAMINIDASE, PUTATIVE (AFU_ORTHOLOGUE AFUA_3G07890)-RELATED"/>
    <property type="match status" value="1"/>
</dbReference>
<dbReference type="PANTHER" id="PTHR35273:SF2">
    <property type="entry name" value="ALPHA-GALACTOSIDASE"/>
    <property type="match status" value="1"/>
</dbReference>
<dbReference type="InterPro" id="IPR017853">
    <property type="entry name" value="GH"/>
</dbReference>
<dbReference type="InterPro" id="IPR004352">
    <property type="entry name" value="GH114_TIM-barrel"/>
</dbReference>
<comment type="caution">
    <text evidence="3">The sequence shown here is derived from an EMBL/GenBank/DDBJ whole genome shotgun (WGS) entry which is preliminary data.</text>
</comment>
<dbReference type="SUPFAM" id="SSF51445">
    <property type="entry name" value="(Trans)glycosidases"/>
    <property type="match status" value="1"/>
</dbReference>
<feature type="domain" description="Glycoside-hydrolase family GH114 TIM-barrel" evidence="2">
    <location>
        <begin position="42"/>
        <end position="256"/>
    </location>
</feature>
<evidence type="ECO:0000256" key="1">
    <source>
        <dbReference type="SAM" id="SignalP"/>
    </source>
</evidence>
<sequence length="262" mass="28563">MRRTPRTVFVALAALAAVVISTVPAAAATAPATWWKPAAGATWQMQFTGVLDQSVAADVYDIDGADATRAQVTKLHAAGRKVLCYVDAGSWENWRADAARFPAAVRGKALDGWAGEQWLDIRQWDTLRPILADRFATCRAKGFDAVDPDNMDGYANASGFPLTATDQLLFNRRVADLAHSLGLAVGLKNDLEQITRLQPSFDFAVNESCVQWKECALLSPFVTAGKPVFHVEYKASLCPTAANLRFSSIRKNLRLDAFRATC</sequence>
<protein>
    <submittedName>
        <fullName evidence="3">Endo alpha-1,4 polygalactosaminidase</fullName>
    </submittedName>
</protein>
<evidence type="ECO:0000313" key="4">
    <source>
        <dbReference type="Proteomes" id="UP000660611"/>
    </source>
</evidence>
<keyword evidence="4" id="KW-1185">Reference proteome</keyword>
<dbReference type="RefSeq" id="WP_203851771.1">
    <property type="nucleotide sequence ID" value="NZ_BAAAVW010000014.1"/>
</dbReference>
<organism evidence="3 4">
    <name type="scientific">Dactylosporangium siamense</name>
    <dbReference type="NCBI Taxonomy" id="685454"/>
    <lineage>
        <taxon>Bacteria</taxon>
        <taxon>Bacillati</taxon>
        <taxon>Actinomycetota</taxon>
        <taxon>Actinomycetes</taxon>
        <taxon>Micromonosporales</taxon>
        <taxon>Micromonosporaceae</taxon>
        <taxon>Dactylosporangium</taxon>
    </lineage>
</organism>
<keyword evidence="1" id="KW-0732">Signal</keyword>
<gene>
    <name evidence="3" type="ORF">Dsi01nite_081630</name>
</gene>
<feature type="chain" id="PRO_5037726050" evidence="1">
    <location>
        <begin position="28"/>
        <end position="262"/>
    </location>
</feature>
<dbReference type="AlphaFoldDB" id="A0A919PTW0"/>
<reference evidence="3" key="1">
    <citation type="submission" date="2021-01" db="EMBL/GenBank/DDBJ databases">
        <title>Whole genome shotgun sequence of Dactylosporangium siamense NBRC 106093.</title>
        <authorList>
            <person name="Komaki H."/>
            <person name="Tamura T."/>
        </authorList>
    </citation>
    <scope>NUCLEOTIDE SEQUENCE</scope>
    <source>
        <strain evidence="3">NBRC 106093</strain>
    </source>
</reference>
<dbReference type="Pfam" id="PF03537">
    <property type="entry name" value="Glyco_hydro_114"/>
    <property type="match status" value="1"/>
</dbReference>
<dbReference type="Gene3D" id="3.20.20.70">
    <property type="entry name" value="Aldolase class I"/>
    <property type="match status" value="1"/>
</dbReference>
<evidence type="ECO:0000313" key="3">
    <source>
        <dbReference type="EMBL" id="GIG50122.1"/>
    </source>
</evidence>